<dbReference type="InterPro" id="IPR000836">
    <property type="entry name" value="PRTase_dom"/>
</dbReference>
<dbReference type="GO" id="GO:0016757">
    <property type="term" value="F:glycosyltransferase activity"/>
    <property type="evidence" value="ECO:0007669"/>
    <property type="project" value="UniProtKB-KW"/>
</dbReference>
<evidence type="ECO:0000313" key="2">
    <source>
        <dbReference type="EMBL" id="SFO58551.1"/>
    </source>
</evidence>
<accession>A0A1I5IEP7</accession>
<reference evidence="3" key="1">
    <citation type="submission" date="2016-10" db="EMBL/GenBank/DDBJ databases">
        <authorList>
            <person name="Varghese N."/>
            <person name="Submissions S."/>
        </authorList>
    </citation>
    <scope>NUCLEOTIDE SEQUENCE [LARGE SCALE GENOMIC DNA]</scope>
    <source>
        <strain evidence="3">DSM 15282</strain>
    </source>
</reference>
<evidence type="ECO:0000313" key="3">
    <source>
        <dbReference type="Proteomes" id="UP000199564"/>
    </source>
</evidence>
<gene>
    <name evidence="2" type="ORF">SAMN04488519_108231</name>
</gene>
<keyword evidence="2" id="KW-0328">Glycosyltransferase</keyword>
<feature type="domain" description="Phosphoribosyltransferase" evidence="1">
    <location>
        <begin position="11"/>
        <end position="211"/>
    </location>
</feature>
<dbReference type="PANTHER" id="PTHR11608:SF0">
    <property type="entry name" value="BIFUNCTIONAL PROTEIN PYRR"/>
    <property type="match status" value="1"/>
</dbReference>
<dbReference type="SUPFAM" id="SSF53271">
    <property type="entry name" value="PRTase-like"/>
    <property type="match status" value="1"/>
</dbReference>
<proteinExistence type="predicted"/>
<dbReference type="Pfam" id="PF14681">
    <property type="entry name" value="UPRTase"/>
    <property type="match status" value="1"/>
</dbReference>
<dbReference type="InterPro" id="IPR050137">
    <property type="entry name" value="PyrR_bifunctional"/>
</dbReference>
<dbReference type="EMBL" id="FOVW01000008">
    <property type="protein sequence ID" value="SFO58551.1"/>
    <property type="molecule type" value="Genomic_DNA"/>
</dbReference>
<sequence>MFILANQPSIANQFIAEMRDIRVQQDRMRFRENLKRLGSILAYEISKSFPYEEKEITSPLASSNTLLPSSQPVLIAVLRASLPFYNGFLSVFDQSESGFIGAFRKENTSDEIQINLGYHASPSLDGKIVILADPMLATGKSFLASIEKLLEHGTPSKIHIAAAFAAPEGIQYLQNHLKIPHQFWIGVVDEKLNAQSYIVPGLGDAGDLAFGPKL</sequence>
<keyword evidence="3" id="KW-1185">Reference proteome</keyword>
<dbReference type="RefSeq" id="WP_091654975.1">
    <property type="nucleotide sequence ID" value="NZ_FOVW01000008.1"/>
</dbReference>
<protein>
    <submittedName>
        <fullName evidence="2">Uracil phosphoribosyltransferase</fullName>
    </submittedName>
</protein>
<dbReference type="Proteomes" id="UP000199564">
    <property type="component" value="Unassembled WGS sequence"/>
</dbReference>
<dbReference type="InterPro" id="IPR029057">
    <property type="entry name" value="PRTase-like"/>
</dbReference>
<dbReference type="CDD" id="cd06223">
    <property type="entry name" value="PRTases_typeI"/>
    <property type="match status" value="1"/>
</dbReference>
<organism evidence="2 3">
    <name type="scientific">Algoriphagus ornithinivorans</name>
    <dbReference type="NCBI Taxonomy" id="226506"/>
    <lineage>
        <taxon>Bacteria</taxon>
        <taxon>Pseudomonadati</taxon>
        <taxon>Bacteroidota</taxon>
        <taxon>Cytophagia</taxon>
        <taxon>Cytophagales</taxon>
        <taxon>Cyclobacteriaceae</taxon>
        <taxon>Algoriphagus</taxon>
    </lineage>
</organism>
<keyword evidence="2" id="KW-0808">Transferase</keyword>
<dbReference type="Gene3D" id="3.40.50.2020">
    <property type="match status" value="1"/>
</dbReference>
<dbReference type="NCBIfam" id="NF001097">
    <property type="entry name" value="PRK00129.1"/>
    <property type="match status" value="1"/>
</dbReference>
<dbReference type="PANTHER" id="PTHR11608">
    <property type="entry name" value="BIFUNCTIONAL PROTEIN PYRR"/>
    <property type="match status" value="1"/>
</dbReference>
<name>A0A1I5IEP7_9BACT</name>
<dbReference type="AlphaFoldDB" id="A0A1I5IEP7"/>
<dbReference type="STRING" id="226506.SAMN04488519_108231"/>
<evidence type="ECO:0000259" key="1">
    <source>
        <dbReference type="Pfam" id="PF14681"/>
    </source>
</evidence>